<keyword evidence="1" id="KW-0472">Membrane</keyword>
<accession>A0A369LDL3</accession>
<keyword evidence="3" id="KW-1185">Reference proteome</keyword>
<reference evidence="2 3" key="1">
    <citation type="journal article" date="2018" name="Elife">
        <title>Discovery and characterization of a prevalent human gut bacterial enzyme sufficient for the inactivation of a family of plant toxins.</title>
        <authorList>
            <person name="Koppel N."/>
            <person name="Bisanz J.E."/>
            <person name="Pandelia M.E."/>
            <person name="Turnbaugh P.J."/>
            <person name="Balskus E.P."/>
        </authorList>
    </citation>
    <scope>NUCLEOTIDE SEQUENCE [LARGE SCALE GENOMIC DNA]</scope>
    <source>
        <strain evidence="3">anaerobia AP69FAA</strain>
    </source>
</reference>
<evidence type="ECO:0000313" key="3">
    <source>
        <dbReference type="Proteomes" id="UP000253792"/>
    </source>
</evidence>
<proteinExistence type="predicted"/>
<evidence type="ECO:0000256" key="1">
    <source>
        <dbReference type="SAM" id="Phobius"/>
    </source>
</evidence>
<evidence type="ECO:0000313" key="2">
    <source>
        <dbReference type="EMBL" id="RDB57264.1"/>
    </source>
</evidence>
<gene>
    <name evidence="2" type="ORF">C1880_00065</name>
</gene>
<name>A0A369LDL3_9ACTN</name>
<protein>
    <recommendedName>
        <fullName evidence="4">Histidine kinase N-terminal 7TM region domain-containing protein</fullName>
    </recommendedName>
</protein>
<dbReference type="Proteomes" id="UP000253792">
    <property type="component" value="Unassembled WGS sequence"/>
</dbReference>
<dbReference type="OrthoDB" id="3169876at2"/>
<feature type="transmembrane region" description="Helical" evidence="1">
    <location>
        <begin position="106"/>
        <end position="124"/>
    </location>
</feature>
<feature type="transmembrane region" description="Helical" evidence="1">
    <location>
        <begin position="144"/>
        <end position="165"/>
    </location>
</feature>
<feature type="transmembrane region" description="Helical" evidence="1">
    <location>
        <begin position="214"/>
        <end position="238"/>
    </location>
</feature>
<feature type="transmembrane region" description="Helical" evidence="1">
    <location>
        <begin position="185"/>
        <end position="207"/>
    </location>
</feature>
<dbReference type="AlphaFoldDB" id="A0A369LDL3"/>
<evidence type="ECO:0008006" key="4">
    <source>
        <dbReference type="Google" id="ProtNLM"/>
    </source>
</evidence>
<feature type="transmembrane region" description="Helical" evidence="1">
    <location>
        <begin position="77"/>
        <end position="94"/>
    </location>
</feature>
<feature type="transmembrane region" description="Helical" evidence="1">
    <location>
        <begin position="47"/>
        <end position="65"/>
    </location>
</feature>
<organism evidence="2 3">
    <name type="scientific">Senegalimassilia anaerobia</name>
    <dbReference type="NCBI Taxonomy" id="1473216"/>
    <lineage>
        <taxon>Bacteria</taxon>
        <taxon>Bacillati</taxon>
        <taxon>Actinomycetota</taxon>
        <taxon>Coriobacteriia</taxon>
        <taxon>Coriobacteriales</taxon>
        <taxon>Coriobacteriaceae</taxon>
        <taxon>Senegalimassilia</taxon>
    </lineage>
</organism>
<comment type="caution">
    <text evidence="2">The sequence shown here is derived from an EMBL/GenBank/DDBJ whole genome shotgun (WGS) entry which is preliminary data.</text>
</comment>
<dbReference type="EMBL" id="PPTP01000001">
    <property type="protein sequence ID" value="RDB57264.1"/>
    <property type="molecule type" value="Genomic_DNA"/>
</dbReference>
<keyword evidence="1" id="KW-0812">Transmembrane</keyword>
<dbReference type="RefSeq" id="WP_114619825.1">
    <property type="nucleotide sequence ID" value="NZ_PPTP01000001.1"/>
</dbReference>
<keyword evidence="1" id="KW-1133">Transmembrane helix</keyword>
<sequence length="599" mass="65855">MGIDRKHVLIACAIAGAVLGLVLAVLQAAGAFPTSDLHGMPTGASRSTGFMLAMAPLLAAWGFTIHLRCSDAQIARYLKANAALCVAWLLIVTLKYPTGNDHLVSIMWYLYYVPMLLTSTFSLFSAMRASALDRMPVTSYAKRAVLAIDAALIALVLTNNLHHMVFRFSFDDPLWSGSYTYGPGYWVVLGWIITQIALFFACSFAAARRQLRSAFVPLALIVGVLGTYTVLYILRFLIGSNLALVYSILLISCLEIALDLGILPSYYWRESMFSALPFNLRILSRTGEVALHTALFQPSAHDDAQHSMPLQSDLSRRSITSFRTTAVPHTLFRGYNVTGGSALLAEDVAAIDERRVTLERQQDSLRAHNDLLKHRHAIDGVLYRTQQERALIDEIEQTLAAKTRRIDELLSDLPRGNDPQSLAQRRERLTEVKLLIAYCKRKGGLVLAGKSDPAFNRERLQLVFNETAADLRTLGIDCAALVDVKRVLPASTVSVLYDCLYDFAAAAFAASNPILMLFVSDKVEAGEGSGDRVAAGQHRRVVEMRAALEAGGSSQSKGYTRSLEELRRVLERRNVRFALDITPDGATLAVQVSEDEGVA</sequence>
<dbReference type="STRING" id="1034345.GCA_000236865_01485"/>